<sequence>MAMVNGIWSHLTSIPTLIALLYLFFWALLGYEIGKGFGHSGRRLLKKTFLLSLIPNILLMVLTVLRIIPHAWFDPLLTDQFVIACIIFTIILYPISWLGYRWGKKASI</sequence>
<keyword evidence="3" id="KW-1185">Reference proteome</keyword>
<keyword evidence="1" id="KW-0812">Transmembrane</keyword>
<keyword evidence="1" id="KW-0472">Membrane</keyword>
<accession>A0ABT0WCB3</accession>
<dbReference type="EMBL" id="JAMQCR010000001">
    <property type="protein sequence ID" value="MCM2533169.1"/>
    <property type="molecule type" value="Genomic_DNA"/>
</dbReference>
<comment type="caution">
    <text evidence="2">The sequence shown here is derived from an EMBL/GenBank/DDBJ whole genome shotgun (WGS) entry which is preliminary data.</text>
</comment>
<dbReference type="Proteomes" id="UP001523262">
    <property type="component" value="Unassembled WGS sequence"/>
</dbReference>
<evidence type="ECO:0000313" key="2">
    <source>
        <dbReference type="EMBL" id="MCM2533169.1"/>
    </source>
</evidence>
<feature type="transmembrane region" description="Helical" evidence="1">
    <location>
        <begin position="6"/>
        <end position="29"/>
    </location>
</feature>
<reference evidence="2 3" key="1">
    <citation type="submission" date="2022-06" db="EMBL/GenBank/DDBJ databases">
        <authorList>
            <person name="Jeon C.O."/>
        </authorList>
    </citation>
    <scope>NUCLEOTIDE SEQUENCE [LARGE SCALE GENOMIC DNA]</scope>
    <source>
        <strain evidence="2 3">KCTC 13943</strain>
    </source>
</reference>
<feature type="transmembrane region" description="Helical" evidence="1">
    <location>
        <begin position="49"/>
        <end position="68"/>
    </location>
</feature>
<gene>
    <name evidence="2" type="ORF">NDK43_13145</name>
</gene>
<organism evidence="2 3">
    <name type="scientific">Neobacillus pocheonensis</name>
    <dbReference type="NCBI Taxonomy" id="363869"/>
    <lineage>
        <taxon>Bacteria</taxon>
        <taxon>Bacillati</taxon>
        <taxon>Bacillota</taxon>
        <taxon>Bacilli</taxon>
        <taxon>Bacillales</taxon>
        <taxon>Bacillaceae</taxon>
        <taxon>Neobacillus</taxon>
    </lineage>
</organism>
<proteinExistence type="predicted"/>
<protein>
    <submittedName>
        <fullName evidence="2">Uncharacterized protein</fullName>
    </submittedName>
</protein>
<evidence type="ECO:0000313" key="3">
    <source>
        <dbReference type="Proteomes" id="UP001523262"/>
    </source>
</evidence>
<feature type="transmembrane region" description="Helical" evidence="1">
    <location>
        <begin position="80"/>
        <end position="100"/>
    </location>
</feature>
<keyword evidence="1" id="KW-1133">Transmembrane helix</keyword>
<evidence type="ECO:0000256" key="1">
    <source>
        <dbReference type="SAM" id="Phobius"/>
    </source>
</evidence>
<name>A0ABT0WCB3_9BACI</name>